<dbReference type="SUPFAM" id="SSF58100">
    <property type="entry name" value="Bacterial hemolysins"/>
    <property type="match status" value="1"/>
</dbReference>
<evidence type="ECO:0000256" key="1">
    <source>
        <dbReference type="SAM" id="Coils"/>
    </source>
</evidence>
<evidence type="ECO:0000313" key="2">
    <source>
        <dbReference type="EMBL" id="CAI6352856.1"/>
    </source>
</evidence>
<feature type="coiled-coil region" evidence="1">
    <location>
        <begin position="37"/>
        <end position="64"/>
    </location>
</feature>
<reference evidence="2 3" key="1">
    <citation type="submission" date="2023-01" db="EMBL/GenBank/DDBJ databases">
        <authorList>
            <person name="Whitehead M."/>
        </authorList>
    </citation>
    <scope>NUCLEOTIDE SEQUENCE [LARGE SCALE GENOMIC DNA]</scope>
</reference>
<keyword evidence="3" id="KW-1185">Reference proteome</keyword>
<gene>
    <name evidence="2" type="ORF">MEUPH1_LOCUS9048</name>
</gene>
<keyword evidence="1" id="KW-0175">Coiled coil</keyword>
<name>A0AAV0WB85_9HEMI</name>
<dbReference type="EMBL" id="CARXXK010000002">
    <property type="protein sequence ID" value="CAI6352856.1"/>
    <property type="molecule type" value="Genomic_DNA"/>
</dbReference>
<dbReference type="Gene3D" id="1.20.5.340">
    <property type="match status" value="1"/>
</dbReference>
<organism evidence="2 3">
    <name type="scientific">Macrosiphum euphorbiae</name>
    <name type="common">potato aphid</name>
    <dbReference type="NCBI Taxonomy" id="13131"/>
    <lineage>
        <taxon>Eukaryota</taxon>
        <taxon>Metazoa</taxon>
        <taxon>Ecdysozoa</taxon>
        <taxon>Arthropoda</taxon>
        <taxon>Hexapoda</taxon>
        <taxon>Insecta</taxon>
        <taxon>Pterygota</taxon>
        <taxon>Neoptera</taxon>
        <taxon>Paraneoptera</taxon>
        <taxon>Hemiptera</taxon>
        <taxon>Sternorrhyncha</taxon>
        <taxon>Aphidomorpha</taxon>
        <taxon>Aphidoidea</taxon>
        <taxon>Aphididae</taxon>
        <taxon>Macrosiphini</taxon>
        <taxon>Macrosiphum</taxon>
    </lineage>
</organism>
<proteinExistence type="predicted"/>
<comment type="caution">
    <text evidence="2">The sequence shown here is derived from an EMBL/GenBank/DDBJ whole genome shotgun (WGS) entry which is preliminary data.</text>
</comment>
<evidence type="ECO:0000313" key="3">
    <source>
        <dbReference type="Proteomes" id="UP001160148"/>
    </source>
</evidence>
<accession>A0AAV0WB85</accession>
<dbReference type="Proteomes" id="UP001160148">
    <property type="component" value="Unassembled WGS sequence"/>
</dbReference>
<protein>
    <submittedName>
        <fullName evidence="2">Uncharacterized protein</fullName>
    </submittedName>
</protein>
<dbReference type="AlphaFoldDB" id="A0AAV0WB85"/>
<sequence length="137" mass="15798">MDIFNNSIDGRRKNIISHIHSSNKTILYDVKLLKGQIDGMKSYITNLEEKLKSMEGDIQRNNRSLLNSDNRVSELFNNYAESSTVISLTREDIARLNNILSDINGEFYENSLPNHGSYISDLLTRVKNIEDNYVRKN</sequence>